<dbReference type="Pfam" id="PF13715">
    <property type="entry name" value="CarbopepD_reg_2"/>
    <property type="match status" value="1"/>
</dbReference>
<evidence type="ECO:0000256" key="3">
    <source>
        <dbReference type="ARBA" id="ARBA00022692"/>
    </source>
</evidence>
<comment type="subcellular location">
    <subcellularLocation>
        <location evidence="1">Cell outer membrane</location>
        <topology evidence="1">Multi-pass membrane protein</topology>
    </subcellularLocation>
</comment>
<protein>
    <submittedName>
        <fullName evidence="10">Iron complex outermembrane recepter protein</fullName>
    </submittedName>
</protein>
<dbReference type="InterPro" id="IPR000531">
    <property type="entry name" value="Beta-barrel_TonB"/>
</dbReference>
<keyword evidence="5" id="KW-0472">Membrane</keyword>
<dbReference type="Gene3D" id="2.60.40.1120">
    <property type="entry name" value="Carboxypeptidase-like, regulatory domain"/>
    <property type="match status" value="1"/>
</dbReference>
<comment type="caution">
    <text evidence="10">The sequence shown here is derived from an EMBL/GenBank/DDBJ whole genome shotgun (WGS) entry which is preliminary data.</text>
</comment>
<keyword evidence="2" id="KW-0813">Transport</keyword>
<accession>A0AAV4GIP8</accession>
<gene>
    <name evidence="10" type="ORF">ElyMa_000699800</name>
</gene>
<dbReference type="InterPro" id="IPR039426">
    <property type="entry name" value="TonB-dep_rcpt-like"/>
</dbReference>
<evidence type="ECO:0000259" key="9">
    <source>
        <dbReference type="Pfam" id="PF07715"/>
    </source>
</evidence>
<keyword evidence="3" id="KW-0812">Transmembrane</keyword>
<dbReference type="InterPro" id="IPR008969">
    <property type="entry name" value="CarboxyPept-like_regulatory"/>
</dbReference>
<dbReference type="Gene3D" id="2.40.170.20">
    <property type="entry name" value="TonB-dependent receptor, beta-barrel domain"/>
    <property type="match status" value="1"/>
</dbReference>
<dbReference type="Pfam" id="PF00593">
    <property type="entry name" value="TonB_dep_Rec_b-barrel"/>
    <property type="match status" value="1"/>
</dbReference>
<dbReference type="AlphaFoldDB" id="A0AAV4GIP8"/>
<dbReference type="InterPro" id="IPR012910">
    <property type="entry name" value="Plug_dom"/>
</dbReference>
<dbReference type="PANTHER" id="PTHR47234">
    <property type="match status" value="1"/>
</dbReference>
<dbReference type="InterPro" id="IPR036942">
    <property type="entry name" value="Beta-barrel_TonB_sf"/>
</dbReference>
<name>A0AAV4GIP8_9GAST</name>
<keyword evidence="6" id="KW-0998">Cell outer membrane</keyword>
<dbReference type="SUPFAM" id="SSF56935">
    <property type="entry name" value="Porins"/>
    <property type="match status" value="1"/>
</dbReference>
<dbReference type="InterPro" id="IPR037066">
    <property type="entry name" value="Plug_dom_sf"/>
</dbReference>
<dbReference type="SUPFAM" id="SSF49464">
    <property type="entry name" value="Carboxypeptidase regulatory domain-like"/>
    <property type="match status" value="1"/>
</dbReference>
<evidence type="ECO:0000313" key="10">
    <source>
        <dbReference type="EMBL" id="GFR85572.1"/>
    </source>
</evidence>
<proteinExistence type="predicted"/>
<evidence type="ECO:0000256" key="4">
    <source>
        <dbReference type="ARBA" id="ARBA00023077"/>
    </source>
</evidence>
<dbReference type="Proteomes" id="UP000762676">
    <property type="component" value="Unassembled WGS sequence"/>
</dbReference>
<keyword evidence="4" id="KW-0798">TonB box</keyword>
<feature type="domain" description="TonB-dependent receptor plug" evidence="9">
    <location>
        <begin position="98"/>
        <end position="219"/>
    </location>
</feature>
<dbReference type="Pfam" id="PF07715">
    <property type="entry name" value="Plug"/>
    <property type="match status" value="1"/>
</dbReference>
<evidence type="ECO:0000256" key="1">
    <source>
        <dbReference type="ARBA" id="ARBA00004571"/>
    </source>
</evidence>
<evidence type="ECO:0000256" key="2">
    <source>
        <dbReference type="ARBA" id="ARBA00022448"/>
    </source>
</evidence>
<keyword evidence="11" id="KW-1185">Reference proteome</keyword>
<reference evidence="10 11" key="1">
    <citation type="journal article" date="2021" name="Elife">
        <title>Chloroplast acquisition without the gene transfer in kleptoplastic sea slugs, Plakobranchus ocellatus.</title>
        <authorList>
            <person name="Maeda T."/>
            <person name="Takahashi S."/>
            <person name="Yoshida T."/>
            <person name="Shimamura S."/>
            <person name="Takaki Y."/>
            <person name="Nagai Y."/>
            <person name="Toyoda A."/>
            <person name="Suzuki Y."/>
            <person name="Arimoto A."/>
            <person name="Ishii H."/>
            <person name="Satoh N."/>
            <person name="Nishiyama T."/>
            <person name="Hasebe M."/>
            <person name="Maruyama T."/>
            <person name="Minagawa J."/>
            <person name="Obokata J."/>
            <person name="Shigenobu S."/>
        </authorList>
    </citation>
    <scope>NUCLEOTIDE SEQUENCE [LARGE SCALE GENOMIC DNA]</scope>
</reference>
<evidence type="ECO:0000256" key="6">
    <source>
        <dbReference type="ARBA" id="ARBA00023237"/>
    </source>
</evidence>
<evidence type="ECO:0000259" key="8">
    <source>
        <dbReference type="Pfam" id="PF00593"/>
    </source>
</evidence>
<evidence type="ECO:0000256" key="7">
    <source>
        <dbReference type="SAM" id="MobiDB-lite"/>
    </source>
</evidence>
<sequence length="894" mass="97216">MMQQSVKGIIVDADGKPLAGVDVLIKGQGERVVTNLDGVFELSLTGVSTLVFRYLGYETQEVRVSPGDTSVRVVMQSSSQQLTEVSVVGSRNPDRTSTDSPVPVDVITPESVVTSVGRIEVSEMLQFAAPSFNANKQNGADGADHIVPATLRGLGPDQVLVLINGKRRHQSSLINLMGTRGRGNTGTDLNAIPQAAIKRIEVLRDGAAAQYGSDAIAGVINIVTKDASDTPQAFVNVGAYNTNAQGEFPKGAPNTENHYLDDSKPGNATKRRPALDGESLLAGFNYSLKLGEKGGFVNITGQYKNAARILRASPEYRKGFGGAALKVGSGFVNAMMPLSDNVEFYVFGGSNFRHGDSYAFTRNPNDSDGRSLEKVGIYPNGFTPKITSKIVDNAITAGIRTAIRGWNVDFSNTFGKNTFHYRIIETVNATLLKNTPHEFDAGGHALLVNTTDINFNRYFDDILSGFNLAFGGQYRVENFEIFSGEEASYSMYDTEGKLFTGREGQEKPTVEIGDKSVVRPGGSQGFPGYSPDNVVDKSRSNLAVYLDTELDITEKILLGGALRFENYTDFGNTLTGKLTTRIKLLDGLNFRASASTGFRAPSLAQRFYNLKYTNISETGLTESFLASNVSPVAKSFGIESLKQETSVGASAGLAAKLGIFTFSVDAYWIDVANRILLTGIFDVEDKKFKDKGIDGAQFFINGADTRTLGLDLVVSAKKSFGDSKIGANLTGNINNMEILKVNNTKLDRKSFFGMRDQHFVLASAPNSKFALNLNYEIKSFNMGLTFTRFAKVTLMDNQAGGDVTLPNGKKEAFNKDNKEHVKIATDTYTSKLVTDLVLGFKLHKHLKFSLGSNNLFNIYPDQQTDDQTEQGGYWDSVQMGASGAYYFARLNYQF</sequence>
<dbReference type="PROSITE" id="PS52016">
    <property type="entry name" value="TONB_DEPENDENT_REC_3"/>
    <property type="match status" value="1"/>
</dbReference>
<evidence type="ECO:0000256" key="5">
    <source>
        <dbReference type="ARBA" id="ARBA00023136"/>
    </source>
</evidence>
<feature type="domain" description="TonB-dependent receptor-like beta-barrel" evidence="8">
    <location>
        <begin position="350"/>
        <end position="855"/>
    </location>
</feature>
<organism evidence="10 11">
    <name type="scientific">Elysia marginata</name>
    <dbReference type="NCBI Taxonomy" id="1093978"/>
    <lineage>
        <taxon>Eukaryota</taxon>
        <taxon>Metazoa</taxon>
        <taxon>Spiralia</taxon>
        <taxon>Lophotrochozoa</taxon>
        <taxon>Mollusca</taxon>
        <taxon>Gastropoda</taxon>
        <taxon>Heterobranchia</taxon>
        <taxon>Euthyneura</taxon>
        <taxon>Panpulmonata</taxon>
        <taxon>Sacoglossa</taxon>
        <taxon>Placobranchoidea</taxon>
        <taxon>Plakobranchidae</taxon>
        <taxon>Elysia</taxon>
    </lineage>
</organism>
<feature type="region of interest" description="Disordered" evidence="7">
    <location>
        <begin position="246"/>
        <end position="271"/>
    </location>
</feature>
<evidence type="ECO:0000313" key="11">
    <source>
        <dbReference type="Proteomes" id="UP000762676"/>
    </source>
</evidence>
<dbReference type="PANTHER" id="PTHR47234:SF3">
    <property type="entry name" value="SECRETIN_TONB SHORT N-TERMINAL DOMAIN-CONTAINING PROTEIN"/>
    <property type="match status" value="1"/>
</dbReference>
<dbReference type="EMBL" id="BMAT01001440">
    <property type="protein sequence ID" value="GFR85572.1"/>
    <property type="molecule type" value="Genomic_DNA"/>
</dbReference>
<dbReference type="Gene3D" id="2.170.130.10">
    <property type="entry name" value="TonB-dependent receptor, plug domain"/>
    <property type="match status" value="1"/>
</dbReference>